<feature type="chain" id="PRO_5034307612" description="Outer membrane protein beta-barrel domain-containing protein" evidence="1">
    <location>
        <begin position="19"/>
        <end position="773"/>
    </location>
</feature>
<dbReference type="RefSeq" id="WP_053398702.1">
    <property type="nucleotide sequence ID" value="NZ_LFQU01000019.1"/>
</dbReference>
<dbReference type="SUPFAM" id="SSF49464">
    <property type="entry name" value="Carboxypeptidase regulatory domain-like"/>
    <property type="match status" value="1"/>
</dbReference>
<accession>A0A8E1UQ69</accession>
<feature type="signal peptide" evidence="1">
    <location>
        <begin position="1"/>
        <end position="18"/>
    </location>
</feature>
<dbReference type="AlphaFoldDB" id="A0A8E1UQ69"/>
<dbReference type="InterPro" id="IPR008969">
    <property type="entry name" value="CarboxyPept-like_regulatory"/>
</dbReference>
<gene>
    <name evidence="3" type="ORF">ACU52_10160</name>
</gene>
<reference evidence="3 4" key="1">
    <citation type="submission" date="2015-06" db="EMBL/GenBank/DDBJ databases">
        <title>Prevotella sp. 109, sp. nov., a novel member of the family Prevotellaceae isolated from human faeces.</title>
        <authorList>
            <person name="Shkoporov A.N."/>
            <person name="Chaplin A.V."/>
            <person name="Kafarskaia L.I."/>
            <person name="Efimov B.A."/>
        </authorList>
    </citation>
    <scope>NUCLEOTIDE SEQUENCE [LARGE SCALE GENOMIC DNA]</scope>
    <source>
        <strain evidence="3 4">109</strain>
    </source>
</reference>
<dbReference type="Pfam" id="PF14905">
    <property type="entry name" value="OMP_b-brl_3"/>
    <property type="match status" value="1"/>
</dbReference>
<evidence type="ECO:0000313" key="4">
    <source>
        <dbReference type="Proteomes" id="UP000036951"/>
    </source>
</evidence>
<dbReference type="OrthoDB" id="1077118at2"/>
<name>A0A8E1UQ69_9BACT</name>
<protein>
    <recommendedName>
        <fullName evidence="2">Outer membrane protein beta-barrel domain-containing protein</fullName>
    </recommendedName>
</protein>
<dbReference type="EMBL" id="LFQU01000019">
    <property type="protein sequence ID" value="KOO68061.1"/>
    <property type="molecule type" value="Genomic_DNA"/>
</dbReference>
<sequence length="773" mass="87345">MKHFLAFILALFAYTANAQTGITVTGRVTDDAGNAIERATVTMTRLDDGTKLAPVITGNDGTFMIDSISEGRYTLGITCVGYDKYNKKLRVSGPLDLGAVVMGGSAKMLDEVTVMADYSSVKSNGTITVRVKGNPLAKGLTLLDFMKFMRGVSVRGEDVSVYGRQNTLIYLEEQEITQEQMKTIDPSMISHIDVITNPDASYGLGIGGVIKIYLRDDGGVLGTLTFNGRASQDGLLRALPGLNFLYARGKVRVSNLLTGSLHDKSVRSQVQNDVADNVETQTETNSVTRGNGYFMDNLALRYSPTDLDRIYVYGGVRMSNGETSTSSHDGTDFLNINSLSKPRYYSAGLQYKHFFRKDSVSYLFFRGSYSGQDYSEGLSYVLNSTADNARLGYNTNNVWIDPVLHVVLNKKSNLNAGLVYGYMYDKHDDTGTTQLGYIRDGRYVSSGADYGAWVDYSTKIGKFLYVQGTLNYHGTKTVFRDRIDSKNDVDLWEDGIYPSIFAQWNLSKEENPSPAKEFYINFNYQYYYSLPNYNYTLPTVTWQGQNQYSIGNPDLTKENRHDFYVWLAYHRKWTVYYDFNYGDNLVKVIMHADPDRKDTYFTRPENAGWQIQHKLSVAYQTKLFDFWYTNTEMIVRNRRESMPGKSVSQTSLYFSTSNNFKIAKNYGITLDFAASTKTKTLSYEYDGWFNLNAQAYMSLLKNKLNVNLSYNGVFYNRPKMTVYGDGWMLTRKYLSHNTSVSLNVSWNFSIGKKIKDNRDMPSIGSAGRAIPTF</sequence>
<dbReference type="SUPFAM" id="SSF56935">
    <property type="entry name" value="Porins"/>
    <property type="match status" value="1"/>
</dbReference>
<evidence type="ECO:0000313" key="3">
    <source>
        <dbReference type="EMBL" id="KOO68061.1"/>
    </source>
</evidence>
<keyword evidence="4" id="KW-1185">Reference proteome</keyword>
<proteinExistence type="predicted"/>
<dbReference type="Proteomes" id="UP000036951">
    <property type="component" value="Unassembled WGS sequence"/>
</dbReference>
<keyword evidence="1" id="KW-0732">Signal</keyword>
<feature type="domain" description="Outer membrane protein beta-barrel" evidence="2">
    <location>
        <begin position="450"/>
        <end position="746"/>
    </location>
</feature>
<dbReference type="Pfam" id="PF13620">
    <property type="entry name" value="CarboxypepD_reg"/>
    <property type="match status" value="1"/>
</dbReference>
<dbReference type="InterPro" id="IPR041700">
    <property type="entry name" value="OMP_b-brl_3"/>
</dbReference>
<comment type="caution">
    <text evidence="3">The sequence shown here is derived from an EMBL/GenBank/DDBJ whole genome shotgun (WGS) entry which is preliminary data.</text>
</comment>
<organism evidence="3 4">
    <name type="scientific">Xylanibacter rarus</name>
    <dbReference type="NCBI Taxonomy" id="1676614"/>
    <lineage>
        <taxon>Bacteria</taxon>
        <taxon>Pseudomonadati</taxon>
        <taxon>Bacteroidota</taxon>
        <taxon>Bacteroidia</taxon>
        <taxon>Bacteroidales</taxon>
        <taxon>Prevotellaceae</taxon>
        <taxon>Xylanibacter</taxon>
    </lineage>
</organism>
<dbReference type="Gene3D" id="2.60.40.1120">
    <property type="entry name" value="Carboxypeptidase-like, regulatory domain"/>
    <property type="match status" value="1"/>
</dbReference>
<evidence type="ECO:0000256" key="1">
    <source>
        <dbReference type="SAM" id="SignalP"/>
    </source>
</evidence>
<evidence type="ECO:0000259" key="2">
    <source>
        <dbReference type="Pfam" id="PF14905"/>
    </source>
</evidence>